<evidence type="ECO:0000313" key="4">
    <source>
        <dbReference type="Proteomes" id="UP000827986"/>
    </source>
</evidence>
<feature type="transmembrane region" description="Helical" evidence="2">
    <location>
        <begin position="90"/>
        <end position="112"/>
    </location>
</feature>
<feature type="compositionally biased region" description="Gly residues" evidence="1">
    <location>
        <begin position="129"/>
        <end position="147"/>
    </location>
</feature>
<reference evidence="3" key="1">
    <citation type="submission" date="2021-09" db="EMBL/GenBank/DDBJ databases">
        <title>The genome of Mauremys mutica provides insights into the evolution of semi-aquatic lifestyle.</title>
        <authorList>
            <person name="Gong S."/>
            <person name="Gao Y."/>
        </authorList>
    </citation>
    <scope>NUCLEOTIDE SEQUENCE</scope>
    <source>
        <strain evidence="3">MM-2020</strain>
        <tissue evidence="3">Muscle</tissue>
    </source>
</reference>
<sequence>MFAWRRDSVGLQCSVTFRAPATRIIFCKDREAVSSQKGVLGKLTYDYDHAVSSSGNYSCGYEIKDSNSQVTRSQLSPAKHLNITGPAISLAVWATRCTLVLVLLVSAPVITFMMEKRGLAEPAGLEETPGGGSSIMGKRGLGMGDPH</sequence>
<accession>A0A9D3XKK7</accession>
<keyword evidence="2" id="KW-1133">Transmembrane helix</keyword>
<organism evidence="3 4">
    <name type="scientific">Mauremys mutica</name>
    <name type="common">yellowpond turtle</name>
    <dbReference type="NCBI Taxonomy" id="74926"/>
    <lineage>
        <taxon>Eukaryota</taxon>
        <taxon>Metazoa</taxon>
        <taxon>Chordata</taxon>
        <taxon>Craniata</taxon>
        <taxon>Vertebrata</taxon>
        <taxon>Euteleostomi</taxon>
        <taxon>Archelosauria</taxon>
        <taxon>Testudinata</taxon>
        <taxon>Testudines</taxon>
        <taxon>Cryptodira</taxon>
        <taxon>Durocryptodira</taxon>
        <taxon>Testudinoidea</taxon>
        <taxon>Geoemydidae</taxon>
        <taxon>Geoemydinae</taxon>
        <taxon>Mauremys</taxon>
    </lineage>
</organism>
<dbReference type="Proteomes" id="UP000827986">
    <property type="component" value="Unassembled WGS sequence"/>
</dbReference>
<dbReference type="InterPro" id="IPR013783">
    <property type="entry name" value="Ig-like_fold"/>
</dbReference>
<evidence type="ECO:0000256" key="2">
    <source>
        <dbReference type="SAM" id="Phobius"/>
    </source>
</evidence>
<name>A0A9D3XKK7_9SAUR</name>
<evidence type="ECO:0000256" key="1">
    <source>
        <dbReference type="SAM" id="MobiDB-lite"/>
    </source>
</evidence>
<keyword evidence="2" id="KW-0812">Transmembrane</keyword>
<gene>
    <name evidence="3" type="ORF">KIL84_001704</name>
</gene>
<comment type="caution">
    <text evidence="3">The sequence shown here is derived from an EMBL/GenBank/DDBJ whole genome shotgun (WGS) entry which is preliminary data.</text>
</comment>
<dbReference type="EMBL" id="JAHDVG010000469">
    <property type="protein sequence ID" value="KAH1180770.1"/>
    <property type="molecule type" value="Genomic_DNA"/>
</dbReference>
<dbReference type="AlphaFoldDB" id="A0A9D3XKK7"/>
<protein>
    <submittedName>
        <fullName evidence="3">Uncharacterized protein</fullName>
    </submittedName>
</protein>
<feature type="region of interest" description="Disordered" evidence="1">
    <location>
        <begin position="122"/>
        <end position="147"/>
    </location>
</feature>
<proteinExistence type="predicted"/>
<keyword evidence="4" id="KW-1185">Reference proteome</keyword>
<keyword evidence="2" id="KW-0472">Membrane</keyword>
<dbReference type="Gene3D" id="2.60.40.10">
    <property type="entry name" value="Immunoglobulins"/>
    <property type="match status" value="1"/>
</dbReference>
<evidence type="ECO:0000313" key="3">
    <source>
        <dbReference type="EMBL" id="KAH1180770.1"/>
    </source>
</evidence>